<feature type="domain" description="SMODS and SLOG-associating 2TM effector" evidence="3">
    <location>
        <begin position="58"/>
        <end position="189"/>
    </location>
</feature>
<keyword evidence="2" id="KW-0472">Membrane</keyword>
<dbReference type="Proteomes" id="UP000664169">
    <property type="component" value="Unassembled WGS sequence"/>
</dbReference>
<accession>A0A8H3ETG4</accession>
<proteinExistence type="predicted"/>
<evidence type="ECO:0000256" key="2">
    <source>
        <dbReference type="SAM" id="Phobius"/>
    </source>
</evidence>
<dbReference type="PANTHER" id="PTHR38793:SF3">
    <property type="entry name" value="SMODS AND SLOG-ASSOCIATING 2TM EFFECTOR DOMAIN-CONTAINING PROTEIN"/>
    <property type="match status" value="1"/>
</dbReference>
<dbReference type="Pfam" id="PF18142">
    <property type="entry name" value="SLATT_fungal"/>
    <property type="match status" value="1"/>
</dbReference>
<feature type="compositionally biased region" description="Low complexity" evidence="1">
    <location>
        <begin position="11"/>
        <end position="23"/>
    </location>
</feature>
<reference evidence="4" key="1">
    <citation type="submission" date="2021-03" db="EMBL/GenBank/DDBJ databases">
        <authorList>
            <person name="Tagirdzhanova G."/>
        </authorList>
    </citation>
    <scope>NUCLEOTIDE SEQUENCE</scope>
</reference>
<dbReference type="EMBL" id="CAJPDQ010000006">
    <property type="protein sequence ID" value="CAF9911370.1"/>
    <property type="molecule type" value="Genomic_DNA"/>
</dbReference>
<evidence type="ECO:0000259" key="3">
    <source>
        <dbReference type="Pfam" id="PF18142"/>
    </source>
</evidence>
<feature type="region of interest" description="Disordered" evidence="1">
    <location>
        <begin position="190"/>
        <end position="217"/>
    </location>
</feature>
<feature type="transmembrane region" description="Helical" evidence="2">
    <location>
        <begin position="102"/>
        <end position="121"/>
    </location>
</feature>
<dbReference type="OrthoDB" id="4472872at2759"/>
<feature type="compositionally biased region" description="Low complexity" evidence="1">
    <location>
        <begin position="278"/>
        <end position="292"/>
    </location>
</feature>
<name>A0A8H3ETG4_9LECA</name>
<keyword evidence="5" id="KW-1185">Reference proteome</keyword>
<feature type="region of interest" description="Disordered" evidence="1">
    <location>
        <begin position="231"/>
        <end position="341"/>
    </location>
</feature>
<organism evidence="4 5">
    <name type="scientific">Gomphillus americanus</name>
    <dbReference type="NCBI Taxonomy" id="1940652"/>
    <lineage>
        <taxon>Eukaryota</taxon>
        <taxon>Fungi</taxon>
        <taxon>Dikarya</taxon>
        <taxon>Ascomycota</taxon>
        <taxon>Pezizomycotina</taxon>
        <taxon>Lecanoromycetes</taxon>
        <taxon>OSLEUM clade</taxon>
        <taxon>Ostropomycetidae</taxon>
        <taxon>Ostropales</taxon>
        <taxon>Graphidaceae</taxon>
        <taxon>Gomphilloideae</taxon>
        <taxon>Gomphillus</taxon>
    </lineage>
</organism>
<sequence length="341" mass="35728">MDDERTPLLRDSSSSSQASASSNDDAHTHFCLLAGITPSNLPKDAKWPKPSRTSIYQRAKRKEAKQSRQYLFTATVTNSLLLSQIVLGATLTALGASNSPGVYVAVFGAINTIIAGLVTYLKSRAQPMRSRMFRDDLERVIDEIENSETMWLGIASRMHGYSAIDTGDRVSVRSEVARLTRLYNEAVRNNTNNNPDLYLNSTTADDTSGLKAKPPNVPVKVPGVTAAATATAPAPAAAADPKDTSALASKDSDPAPEASKDDGSAGPNGSIKATDTIASPAANSSAVPASNNDQTAPPHEASPPAAMDDPALKSLASNIDEGPVTMEIPDKGPAKVGGRST</sequence>
<evidence type="ECO:0000313" key="4">
    <source>
        <dbReference type="EMBL" id="CAF9911370.1"/>
    </source>
</evidence>
<dbReference type="InterPro" id="IPR041622">
    <property type="entry name" value="SLATT_fungi"/>
</dbReference>
<dbReference type="NCBIfam" id="NF033635">
    <property type="entry name" value="SLATT_fungal"/>
    <property type="match status" value="1"/>
</dbReference>
<feature type="compositionally biased region" description="Basic and acidic residues" evidence="1">
    <location>
        <begin position="250"/>
        <end position="263"/>
    </location>
</feature>
<feature type="transmembrane region" description="Helical" evidence="2">
    <location>
        <begin position="70"/>
        <end position="96"/>
    </location>
</feature>
<keyword evidence="2" id="KW-1133">Transmembrane helix</keyword>
<keyword evidence="2" id="KW-0812">Transmembrane</keyword>
<protein>
    <recommendedName>
        <fullName evidence="3">SMODS and SLOG-associating 2TM effector domain-containing protein</fullName>
    </recommendedName>
</protein>
<comment type="caution">
    <text evidence="4">The sequence shown here is derived from an EMBL/GenBank/DDBJ whole genome shotgun (WGS) entry which is preliminary data.</text>
</comment>
<feature type="region of interest" description="Disordered" evidence="1">
    <location>
        <begin position="1"/>
        <end position="23"/>
    </location>
</feature>
<gene>
    <name evidence="4" type="ORF">GOMPHAMPRED_007388</name>
</gene>
<evidence type="ECO:0000256" key="1">
    <source>
        <dbReference type="SAM" id="MobiDB-lite"/>
    </source>
</evidence>
<evidence type="ECO:0000313" key="5">
    <source>
        <dbReference type="Proteomes" id="UP000664169"/>
    </source>
</evidence>
<dbReference type="PANTHER" id="PTHR38793">
    <property type="entry name" value="SLATT_FUNGAL DOMAIN-CONTAINING PROTEIN-RELATED"/>
    <property type="match status" value="1"/>
</dbReference>
<dbReference type="AlphaFoldDB" id="A0A8H3ETG4"/>